<keyword evidence="1" id="KW-0812">Transmembrane</keyword>
<sequence length="282" mass="32422">MDFNRIQKLLIVFFLTFNVYLIFLLIDRMPIHSTQPKNSSAVSVVQDMKNRGVIIRPDLSAESEELPLIKTEPNNFLRENQTQLKNQRYSLNREGLLTSTFIEPVTLEFDIDDSTKGLSKENAQIFRNKYLLDETMFINGEAYSNYWYSNQEGILFCRMTAVDGTPIVDGSAEIRIVFDENFNMIGYTQTFQSDYTVLEEPKALISSQEAINILEGRIETYLPNDSEIVSANLSYYQSLSTDHFNVYTPAWEIIYYRHEGTITQSVIVDAVRGFVADSKTSQ</sequence>
<gene>
    <name evidence="4" type="ORF">GIY09_00660</name>
    <name evidence="3" type="ORF">GIY11_05890</name>
</gene>
<dbReference type="InterPro" id="IPR018604">
    <property type="entry name" value="YycI-like"/>
</dbReference>
<protein>
    <recommendedName>
        <fullName evidence="2">Regulatory protein YycH-like domain-containing protein</fullName>
    </recommendedName>
</protein>
<proteinExistence type="predicted"/>
<dbReference type="AlphaFoldDB" id="A0A6I2GLF3"/>
<keyword evidence="1" id="KW-1133">Transmembrane helix</keyword>
<feature type="transmembrane region" description="Helical" evidence="1">
    <location>
        <begin position="6"/>
        <end position="26"/>
    </location>
</feature>
<keyword evidence="5" id="KW-1185">Reference proteome</keyword>
<keyword evidence="1" id="KW-0472">Membrane</keyword>
<dbReference type="RefSeq" id="WP_153861871.1">
    <property type="nucleotide sequence ID" value="NZ_WJQR01000005.1"/>
</dbReference>
<organism evidence="4 5">
    <name type="scientific">Fundicoccus ignavus</name>
    <dbReference type="NCBI Taxonomy" id="2664442"/>
    <lineage>
        <taxon>Bacteria</taxon>
        <taxon>Bacillati</taxon>
        <taxon>Bacillota</taxon>
        <taxon>Bacilli</taxon>
        <taxon>Lactobacillales</taxon>
        <taxon>Aerococcaceae</taxon>
        <taxon>Fundicoccus</taxon>
    </lineage>
</organism>
<dbReference type="EMBL" id="WJQR01000005">
    <property type="protein sequence ID" value="MRI81544.1"/>
    <property type="molecule type" value="Genomic_DNA"/>
</dbReference>
<name>A0A6I2GLF3_9LACT</name>
<evidence type="ECO:0000313" key="5">
    <source>
        <dbReference type="Proteomes" id="UP000430975"/>
    </source>
</evidence>
<comment type="caution">
    <text evidence="4">The sequence shown here is derived from an EMBL/GenBank/DDBJ whole genome shotgun (WGS) entry which is preliminary data.</text>
</comment>
<reference evidence="5 6" key="1">
    <citation type="submission" date="2019-11" db="EMBL/GenBank/DDBJ databases">
        <title>Characterisation of Fundicoccus ignavus gen. nov. sp. nov., a novel genus of the family Aerococcaceae isolated from bulk tank milk.</title>
        <authorList>
            <person name="Siebert A."/>
            <person name="Huptas C."/>
            <person name="Wenning M."/>
            <person name="Scherer S."/>
            <person name="Doll E.V."/>
        </authorList>
    </citation>
    <scope>NUCLEOTIDE SEQUENCE [LARGE SCALE GENOMIC DNA]</scope>
    <source>
        <strain evidence="3 6">DSM 109653</strain>
        <strain evidence="4 5">WS4759</strain>
    </source>
</reference>
<feature type="domain" description="Regulatory protein YycH-like" evidence="2">
    <location>
        <begin position="37"/>
        <end position="271"/>
    </location>
</feature>
<dbReference type="Pfam" id="PF09648">
    <property type="entry name" value="YycI"/>
    <property type="match status" value="1"/>
</dbReference>
<evidence type="ECO:0000256" key="1">
    <source>
        <dbReference type="SAM" id="Phobius"/>
    </source>
</evidence>
<dbReference type="Gene3D" id="2.40.128.690">
    <property type="entry name" value="YycH protein, domain 3-like"/>
    <property type="match status" value="1"/>
</dbReference>
<dbReference type="Proteomes" id="UP000430975">
    <property type="component" value="Unassembled WGS sequence"/>
</dbReference>
<evidence type="ECO:0000313" key="4">
    <source>
        <dbReference type="EMBL" id="MRI84415.1"/>
    </source>
</evidence>
<accession>A0A6I2GLF3</accession>
<evidence type="ECO:0000313" key="6">
    <source>
        <dbReference type="Proteomes" id="UP000469870"/>
    </source>
</evidence>
<evidence type="ECO:0000259" key="2">
    <source>
        <dbReference type="Pfam" id="PF09648"/>
    </source>
</evidence>
<dbReference type="Proteomes" id="UP000469870">
    <property type="component" value="Unassembled WGS sequence"/>
</dbReference>
<dbReference type="EMBL" id="WJQS01000001">
    <property type="protein sequence ID" value="MRI84415.1"/>
    <property type="molecule type" value="Genomic_DNA"/>
</dbReference>
<dbReference type="GO" id="GO:0016020">
    <property type="term" value="C:membrane"/>
    <property type="evidence" value="ECO:0007669"/>
    <property type="project" value="InterPro"/>
</dbReference>
<evidence type="ECO:0000313" key="3">
    <source>
        <dbReference type="EMBL" id="MRI81544.1"/>
    </source>
</evidence>